<gene>
    <name evidence="17" type="ORF">GSCOC_T00006463001</name>
</gene>
<dbReference type="InterPro" id="IPR017103">
    <property type="entry name" value="Iontropic_Glu_rcpt_pln"/>
</dbReference>
<dbReference type="Gene3D" id="3.40.50.2300">
    <property type="match status" value="2"/>
</dbReference>
<keyword evidence="3 13" id="KW-0813">Transport</keyword>
<comment type="function">
    <text evidence="13">Glutamate-gated receptor that probably acts as non-selective cation channel.</text>
</comment>
<evidence type="ECO:0000256" key="10">
    <source>
        <dbReference type="ARBA" id="ARBA00023180"/>
    </source>
</evidence>
<dbReference type="OrthoDB" id="5984008at2759"/>
<dbReference type="PANTHER" id="PTHR34836">
    <property type="entry name" value="OS06G0188250 PROTEIN"/>
    <property type="match status" value="1"/>
</dbReference>
<evidence type="ECO:0000259" key="16">
    <source>
        <dbReference type="SMART" id="SM00079"/>
    </source>
</evidence>
<evidence type="ECO:0000313" key="17">
    <source>
        <dbReference type="EMBL" id="CDP18100.1"/>
    </source>
</evidence>
<dbReference type="SUPFAM" id="SSF53850">
    <property type="entry name" value="Periplasmic binding protein-like II"/>
    <property type="match status" value="1"/>
</dbReference>
<organism evidence="17 18">
    <name type="scientific">Coffea canephora</name>
    <name type="common">Robusta coffee</name>
    <dbReference type="NCBI Taxonomy" id="49390"/>
    <lineage>
        <taxon>Eukaryota</taxon>
        <taxon>Viridiplantae</taxon>
        <taxon>Streptophyta</taxon>
        <taxon>Embryophyta</taxon>
        <taxon>Tracheophyta</taxon>
        <taxon>Spermatophyta</taxon>
        <taxon>Magnoliopsida</taxon>
        <taxon>eudicotyledons</taxon>
        <taxon>Gunneridae</taxon>
        <taxon>Pentapetalae</taxon>
        <taxon>asterids</taxon>
        <taxon>lamiids</taxon>
        <taxon>Gentianales</taxon>
        <taxon>Rubiaceae</taxon>
        <taxon>Ixoroideae</taxon>
        <taxon>Gardenieae complex</taxon>
        <taxon>Bertiereae - Coffeeae clade</taxon>
        <taxon>Coffeeae</taxon>
        <taxon>Coffea</taxon>
    </lineage>
</organism>
<dbReference type="InterPro" id="IPR015683">
    <property type="entry name" value="Ionotropic_Glu_rcpt"/>
</dbReference>
<dbReference type="InterPro" id="IPR028082">
    <property type="entry name" value="Peripla_BP_I"/>
</dbReference>
<comment type="similarity">
    <text evidence="2 13">Belongs to the glutamate-gated ion channel (TC 1.A.10.1) family.</text>
</comment>
<evidence type="ECO:0000256" key="1">
    <source>
        <dbReference type="ARBA" id="ARBA00004141"/>
    </source>
</evidence>
<dbReference type="Pfam" id="PF00060">
    <property type="entry name" value="Lig_chan"/>
    <property type="match status" value="1"/>
</dbReference>
<dbReference type="GO" id="GO:0015276">
    <property type="term" value="F:ligand-gated monoatomic ion channel activity"/>
    <property type="evidence" value="ECO:0007669"/>
    <property type="project" value="InterPro"/>
</dbReference>
<feature type="transmembrane region" description="Helical" evidence="14">
    <location>
        <begin position="626"/>
        <end position="644"/>
    </location>
</feature>
<dbReference type="Gramene" id="CDP18100">
    <property type="protein sequence ID" value="CDP18100"/>
    <property type="gene ID" value="GSCOC_T00006463001"/>
</dbReference>
<dbReference type="Gene3D" id="1.10.287.70">
    <property type="match status" value="1"/>
</dbReference>
<keyword evidence="11 13" id="KW-1071">Ligand-gated ion channel</keyword>
<dbReference type="InterPro" id="IPR044440">
    <property type="entry name" value="GABAb_receptor_plant_PBP1"/>
</dbReference>
<evidence type="ECO:0000256" key="5">
    <source>
        <dbReference type="ARBA" id="ARBA00022729"/>
    </source>
</evidence>
<dbReference type="InterPro" id="IPR001320">
    <property type="entry name" value="Iontro_rcpt_C"/>
</dbReference>
<keyword evidence="10" id="KW-0325">Glycoprotein</keyword>
<dbReference type="STRING" id="49390.A0A068VB97"/>
<keyword evidence="8 13" id="KW-0472">Membrane</keyword>
<dbReference type="FunFam" id="3.40.50.2300:FF:000188">
    <property type="entry name" value="Glutamate receptor"/>
    <property type="match status" value="1"/>
</dbReference>
<dbReference type="InParanoid" id="A0A068VB97"/>
<evidence type="ECO:0000256" key="7">
    <source>
        <dbReference type="ARBA" id="ARBA00023065"/>
    </source>
</evidence>
<evidence type="ECO:0000313" key="18">
    <source>
        <dbReference type="Proteomes" id="UP000295252"/>
    </source>
</evidence>
<proteinExistence type="inferred from homology"/>
<protein>
    <recommendedName>
        <fullName evidence="13">Glutamate receptor</fullName>
    </recommendedName>
</protein>
<keyword evidence="7 13" id="KW-0406">Ion transport</keyword>
<evidence type="ECO:0000256" key="6">
    <source>
        <dbReference type="ARBA" id="ARBA00022989"/>
    </source>
</evidence>
<dbReference type="PIRSF" id="PIRSF037090">
    <property type="entry name" value="Iontro_Glu-like_rcpt_pln"/>
    <property type="match status" value="1"/>
</dbReference>
<feature type="chain" id="PRO_5001658750" description="Glutamate receptor" evidence="15">
    <location>
        <begin position="29"/>
        <end position="852"/>
    </location>
</feature>
<sequence length="852" mass="94776">MEIRRENTNILISVIALFLCLPTPKIHSESDHSSEINVGVILDMGSLTGKTIHRCITMATSDFYASHLGYKTRIVLHTRDSRADSAHAVSAALDLLENIKVQAIIGPETSSETKFLAVLAGKAKVPILSFSSILSGTHPYHVQIKPDETSQFRGIASIIQSYNWRSVIIMYENSDDGREVLPYLVESLEVANIHIASRISISPLSTEDQINNEVHKLKALQATIYVVHMPPSLSSRLFFSAKRLGLMNEGYAWIVTDKTMNQLSSMDYEVIESSQGVLGMKAYIPLTSKLHGFTLRWRKMLYAENHLMEDRELDVLGIWAYDTVWALANSVERVWAESVVHVANAESRTRLLNEILGSRFTGLSGQFQFLDGKLHSEAFLLVNVIGRGERRVGFWTPKYGIIKELPSSIKGRSLSSSTTQKGLEAVLWPGVSATAPTGARKLRIAVVNTSGFPELTKVHYDPETNTKSFTGYCVDVFVAAINSLDYHVPYVFEDWENSGQTFITVRICLLQIVQEYDGAVGDITIRAHRYAFVDFTLPFTDLGTGTVARRENHDMWVFLKPLRSNLWLTSAAFFVLVGLVVWTIEHPTNEEFQGSVVHQLGTILWFGFSTVVYAHREKLTSNMSRFVVVVWLFVVLILTSSYTATLSSMLTVRQIQLAGRSVGIQYGSSIGGLIAGNLNLRGISPYATPEQYDYALSRGSKKGGVDAIVDEIPYIKIFLAKYGADYAMVASQYETAGFGFPFRKGLPLVSDISQAIVKLREEGKLEMMEKKWFKSQSPLMADDASPTPNILNLQSFGGLYFVSFISCVSVLLIHFTSILLKKLQLKNVIKFLDGGKLAMMISFLAARNGNGI</sequence>
<dbReference type="Proteomes" id="UP000295252">
    <property type="component" value="Chromosome III"/>
</dbReference>
<dbReference type="PANTHER" id="PTHR34836:SF6">
    <property type="entry name" value="PERIPLASMIC BINDING PROTEIN-LIKE I"/>
    <property type="match status" value="1"/>
</dbReference>
<evidence type="ECO:0000256" key="15">
    <source>
        <dbReference type="SAM" id="SignalP"/>
    </source>
</evidence>
<evidence type="ECO:0000256" key="3">
    <source>
        <dbReference type="ARBA" id="ARBA00022448"/>
    </source>
</evidence>
<evidence type="ECO:0000256" key="8">
    <source>
        <dbReference type="ARBA" id="ARBA00023136"/>
    </source>
</evidence>
<evidence type="ECO:0000256" key="13">
    <source>
        <dbReference type="PIRNR" id="PIRNR037090"/>
    </source>
</evidence>
<evidence type="ECO:0000256" key="11">
    <source>
        <dbReference type="ARBA" id="ARBA00023286"/>
    </source>
</evidence>
<dbReference type="FunCoup" id="A0A068VB97">
    <property type="interactions" value="173"/>
</dbReference>
<dbReference type="OMA" id="AQYENFG"/>
<feature type="signal peptide" evidence="15">
    <location>
        <begin position="1"/>
        <end position="28"/>
    </location>
</feature>
<dbReference type="InterPro" id="IPR001828">
    <property type="entry name" value="ANF_lig-bd_rcpt"/>
</dbReference>
<feature type="transmembrane region" description="Helical" evidence="14">
    <location>
        <begin position="798"/>
        <end position="820"/>
    </location>
</feature>
<feature type="domain" description="Ionotropic glutamate receptor C-terminal" evidence="16">
    <location>
        <begin position="441"/>
        <end position="775"/>
    </location>
</feature>
<dbReference type="Gene3D" id="3.40.190.10">
    <property type="entry name" value="Periplasmic binding protein-like II"/>
    <property type="match status" value="3"/>
</dbReference>
<keyword evidence="6 14" id="KW-1133">Transmembrane helix</keyword>
<keyword evidence="18" id="KW-1185">Reference proteome</keyword>
<keyword evidence="12 13" id="KW-0407">Ion channel</keyword>
<feature type="transmembrane region" description="Helical" evidence="14">
    <location>
        <begin position="596"/>
        <end position="614"/>
    </location>
</feature>
<keyword evidence="5 15" id="KW-0732">Signal</keyword>
<accession>A0A068VB97</accession>
<keyword evidence="4 14" id="KW-0812">Transmembrane</keyword>
<dbReference type="FunFam" id="1.10.287.70:FF:000037">
    <property type="entry name" value="Glutamate receptor"/>
    <property type="match status" value="1"/>
</dbReference>
<dbReference type="SMART" id="SM00079">
    <property type="entry name" value="PBPe"/>
    <property type="match status" value="1"/>
</dbReference>
<dbReference type="PhylomeDB" id="A0A068VB97"/>
<evidence type="ECO:0000256" key="2">
    <source>
        <dbReference type="ARBA" id="ARBA00008685"/>
    </source>
</evidence>
<evidence type="ECO:0000256" key="12">
    <source>
        <dbReference type="ARBA" id="ARBA00023303"/>
    </source>
</evidence>
<dbReference type="GO" id="GO:0016020">
    <property type="term" value="C:membrane"/>
    <property type="evidence" value="ECO:0007669"/>
    <property type="project" value="UniProtKB-SubCell"/>
</dbReference>
<comment type="subcellular location">
    <subcellularLocation>
        <location evidence="1">Membrane</location>
        <topology evidence="1">Multi-pass membrane protein</topology>
    </subcellularLocation>
</comment>
<dbReference type="CDD" id="cd19990">
    <property type="entry name" value="PBP1_GABAb_receptor_plant"/>
    <property type="match status" value="1"/>
</dbReference>
<evidence type="ECO:0000256" key="4">
    <source>
        <dbReference type="ARBA" id="ARBA00022692"/>
    </source>
</evidence>
<evidence type="ECO:0000256" key="9">
    <source>
        <dbReference type="ARBA" id="ARBA00023170"/>
    </source>
</evidence>
<dbReference type="EMBL" id="HG739292">
    <property type="protein sequence ID" value="CDP18100.1"/>
    <property type="molecule type" value="Genomic_DNA"/>
</dbReference>
<feature type="transmembrane region" description="Helical" evidence="14">
    <location>
        <begin position="565"/>
        <end position="584"/>
    </location>
</feature>
<evidence type="ECO:0000256" key="14">
    <source>
        <dbReference type="SAM" id="Phobius"/>
    </source>
</evidence>
<keyword evidence="9 13" id="KW-0675">Receptor</keyword>
<dbReference type="Pfam" id="PF01094">
    <property type="entry name" value="ANF_receptor"/>
    <property type="match status" value="1"/>
</dbReference>
<reference evidence="18" key="1">
    <citation type="journal article" date="2014" name="Science">
        <title>The coffee genome provides insight into the convergent evolution of caffeine biosynthesis.</title>
        <authorList>
            <person name="Denoeud F."/>
            <person name="Carretero-Paulet L."/>
            <person name="Dereeper A."/>
            <person name="Droc G."/>
            <person name="Guyot R."/>
            <person name="Pietrella M."/>
            <person name="Zheng C."/>
            <person name="Alberti A."/>
            <person name="Anthony F."/>
            <person name="Aprea G."/>
            <person name="Aury J.M."/>
            <person name="Bento P."/>
            <person name="Bernard M."/>
            <person name="Bocs S."/>
            <person name="Campa C."/>
            <person name="Cenci A."/>
            <person name="Combes M.C."/>
            <person name="Crouzillat D."/>
            <person name="Da Silva C."/>
            <person name="Daddiego L."/>
            <person name="De Bellis F."/>
            <person name="Dussert S."/>
            <person name="Garsmeur O."/>
            <person name="Gayraud T."/>
            <person name="Guignon V."/>
            <person name="Jahn K."/>
            <person name="Jamilloux V."/>
            <person name="Joet T."/>
            <person name="Labadie K."/>
            <person name="Lan T."/>
            <person name="Leclercq J."/>
            <person name="Lepelley M."/>
            <person name="Leroy T."/>
            <person name="Li L.T."/>
            <person name="Librado P."/>
            <person name="Lopez L."/>
            <person name="Munoz A."/>
            <person name="Noel B."/>
            <person name="Pallavicini A."/>
            <person name="Perrotta G."/>
            <person name="Poncet V."/>
            <person name="Pot D."/>
            <person name="Priyono X."/>
            <person name="Rigoreau M."/>
            <person name="Rouard M."/>
            <person name="Rozas J."/>
            <person name="Tranchant-Dubreuil C."/>
            <person name="VanBuren R."/>
            <person name="Zhang Q."/>
            <person name="Andrade A.C."/>
            <person name="Argout X."/>
            <person name="Bertrand B."/>
            <person name="de Kochko A."/>
            <person name="Graziosi G."/>
            <person name="Henry R.J."/>
            <person name="Jayarama X."/>
            <person name="Ming R."/>
            <person name="Nagai C."/>
            <person name="Rounsley S."/>
            <person name="Sankoff D."/>
            <person name="Giuliano G."/>
            <person name="Albert V.A."/>
            <person name="Wincker P."/>
            <person name="Lashermes P."/>
        </authorList>
    </citation>
    <scope>NUCLEOTIDE SEQUENCE [LARGE SCALE GENOMIC DNA]</scope>
    <source>
        <strain evidence="18">cv. DH200-94</strain>
    </source>
</reference>
<dbReference type="AlphaFoldDB" id="A0A068VB97"/>
<dbReference type="SUPFAM" id="SSF53822">
    <property type="entry name" value="Periplasmic binding protein-like I"/>
    <property type="match status" value="1"/>
</dbReference>
<name>A0A068VB97_COFCA</name>